<dbReference type="PROSITE" id="PS00211">
    <property type="entry name" value="ABC_TRANSPORTER_1"/>
    <property type="match status" value="1"/>
</dbReference>
<comment type="caution">
    <text evidence="4">The sequence shown here is derived from an EMBL/GenBank/DDBJ whole genome shotgun (WGS) entry which is preliminary data.</text>
</comment>
<dbReference type="PANTHER" id="PTHR43582:SF2">
    <property type="entry name" value="LINEARMYCIN RESISTANCE ATP-BINDING PROTEIN LNRL"/>
    <property type="match status" value="1"/>
</dbReference>
<keyword evidence="5" id="KW-1185">Reference proteome</keyword>
<accession>A0A150H6D4</accession>
<keyword evidence="2 4" id="KW-0067">ATP-binding</keyword>
<dbReference type="GO" id="GO:0016887">
    <property type="term" value="F:ATP hydrolysis activity"/>
    <property type="evidence" value="ECO:0007669"/>
    <property type="project" value="InterPro"/>
</dbReference>
<dbReference type="SMART" id="SM00382">
    <property type="entry name" value="AAA"/>
    <property type="match status" value="1"/>
</dbReference>
<keyword evidence="1" id="KW-0547">Nucleotide-binding</keyword>
<dbReference type="EMBL" id="LQQC01000011">
    <property type="protein sequence ID" value="KXZ57697.1"/>
    <property type="molecule type" value="Genomic_DNA"/>
</dbReference>
<feature type="domain" description="ABC transporter" evidence="3">
    <location>
        <begin position="5"/>
        <end position="223"/>
    </location>
</feature>
<dbReference type="Proteomes" id="UP000243589">
    <property type="component" value="Unassembled WGS sequence"/>
</dbReference>
<dbReference type="AlphaFoldDB" id="A0A150H6D4"/>
<proteinExistence type="predicted"/>
<evidence type="ECO:0000256" key="2">
    <source>
        <dbReference type="ARBA" id="ARBA00022840"/>
    </source>
</evidence>
<dbReference type="SUPFAM" id="SSF52540">
    <property type="entry name" value="P-loop containing nucleoside triphosphate hydrolases"/>
    <property type="match status" value="1"/>
</dbReference>
<evidence type="ECO:0000313" key="5">
    <source>
        <dbReference type="Proteomes" id="UP000243589"/>
    </source>
</evidence>
<dbReference type="Gene3D" id="3.40.50.300">
    <property type="entry name" value="P-loop containing nucleotide triphosphate hydrolases"/>
    <property type="match status" value="1"/>
</dbReference>
<dbReference type="RefSeq" id="WP_082791102.1">
    <property type="nucleotide sequence ID" value="NZ_LQQC01000011.1"/>
</dbReference>
<name>A0A150H6D4_9MICO</name>
<reference evidence="4 5" key="1">
    <citation type="submission" date="2016-01" db="EMBL/GenBank/DDBJ databases">
        <title>Use of Whole Genome Sequencing to ascertain that Brevibacterium massiliense (Roux, Raoult 2009) is a later heterotypic synonym of Brevibacterium ravenspurgense (Mages 2008).</title>
        <authorList>
            <person name="Bernier A.-M."/>
            <person name="Burdz T."/>
            <person name="Huynh C."/>
            <person name="Pachecho A.L."/>
            <person name="Wiebe D."/>
            <person name="Bonner C."/>
            <person name="Bernard K."/>
        </authorList>
    </citation>
    <scope>NUCLEOTIDE SEQUENCE [LARGE SCALE GENOMIC DNA]</scope>
    <source>
        <strain evidence="4 5">CCUG56047</strain>
    </source>
</reference>
<evidence type="ECO:0000256" key="1">
    <source>
        <dbReference type="ARBA" id="ARBA00022741"/>
    </source>
</evidence>
<gene>
    <name evidence="4" type="ORF">Bravens_01721</name>
</gene>
<organism evidence="4 5">
    <name type="scientific">Brevibacterium ravenspurgense</name>
    <dbReference type="NCBI Taxonomy" id="479117"/>
    <lineage>
        <taxon>Bacteria</taxon>
        <taxon>Bacillati</taxon>
        <taxon>Actinomycetota</taxon>
        <taxon>Actinomycetes</taxon>
        <taxon>Micrococcales</taxon>
        <taxon>Brevibacteriaceae</taxon>
        <taxon>Brevibacterium</taxon>
    </lineage>
</organism>
<dbReference type="PROSITE" id="PS50893">
    <property type="entry name" value="ABC_TRANSPORTER_2"/>
    <property type="match status" value="1"/>
</dbReference>
<protein>
    <submittedName>
        <fullName evidence="4">Putative ABC transporter ATP-binding protein</fullName>
    </submittedName>
</protein>
<dbReference type="Pfam" id="PF00005">
    <property type="entry name" value="ABC_tran"/>
    <property type="match status" value="1"/>
</dbReference>
<dbReference type="InterPro" id="IPR027417">
    <property type="entry name" value="P-loop_NTPase"/>
</dbReference>
<sequence>MCKTLDVRGLLFRYSTRGEEIGPFTFSADCGQIWAVLGNNGAGKSTLFSLLADSRRPGGGTVRVSGSVEYVEQSMAIPGHVTVQQTMDYLALLRKLPKDDQSAAISRALEAVDLDDLRNQQVRSLSGGQQRRLVVGQALMTRPDLLLLDEPTSGLDIDQRAKVRAAVARVSADRTVMISSHIIEDIAGLATHVLHVRNGQQLFAGYTDEYFRAVEDTFPIGATHSDPTVWTTAFRAWNGGGEP</sequence>
<evidence type="ECO:0000259" key="3">
    <source>
        <dbReference type="PROSITE" id="PS50893"/>
    </source>
</evidence>
<evidence type="ECO:0000313" key="4">
    <source>
        <dbReference type="EMBL" id="KXZ57697.1"/>
    </source>
</evidence>
<dbReference type="GO" id="GO:0005524">
    <property type="term" value="F:ATP binding"/>
    <property type="evidence" value="ECO:0007669"/>
    <property type="project" value="UniProtKB-KW"/>
</dbReference>
<dbReference type="InterPro" id="IPR017871">
    <property type="entry name" value="ABC_transporter-like_CS"/>
</dbReference>
<dbReference type="PATRIC" id="fig|479117.4.peg.1705"/>
<dbReference type="InterPro" id="IPR003593">
    <property type="entry name" value="AAA+_ATPase"/>
</dbReference>
<dbReference type="InterPro" id="IPR003439">
    <property type="entry name" value="ABC_transporter-like_ATP-bd"/>
</dbReference>
<dbReference type="PANTHER" id="PTHR43582">
    <property type="entry name" value="LINEARMYCIN RESISTANCE ATP-BINDING PROTEIN LNRL"/>
    <property type="match status" value="1"/>
</dbReference>